<dbReference type="Gene3D" id="3.40.50.300">
    <property type="entry name" value="P-loop containing nucleotide triphosphate hydrolases"/>
    <property type="match status" value="1"/>
</dbReference>
<evidence type="ECO:0000313" key="3">
    <source>
        <dbReference type="EMBL" id="QDU24295.1"/>
    </source>
</evidence>
<evidence type="ECO:0000313" key="4">
    <source>
        <dbReference type="Proteomes" id="UP000319576"/>
    </source>
</evidence>
<gene>
    <name evidence="3" type="ORF">ETAA1_63090</name>
</gene>
<dbReference type="AlphaFoldDB" id="A0A517Y3C9"/>
<organism evidence="3 4">
    <name type="scientific">Urbifossiella limnaea</name>
    <dbReference type="NCBI Taxonomy" id="2528023"/>
    <lineage>
        <taxon>Bacteria</taxon>
        <taxon>Pseudomonadati</taxon>
        <taxon>Planctomycetota</taxon>
        <taxon>Planctomycetia</taxon>
        <taxon>Gemmatales</taxon>
        <taxon>Gemmataceae</taxon>
        <taxon>Urbifossiella</taxon>
    </lineage>
</organism>
<keyword evidence="4" id="KW-1185">Reference proteome</keyword>
<sequence length="454" mass="49682">MPAADTRFLTFKDELHRAVVDVADLSRLDTWDRPRLRREVEGLARRLAPQVDRDIPAADRERAVEEVVDEVFGLGPLEPLLADKKVTEILVNAPDQVYVEVGGRLRQTRTRFVDKAHLTRVIQRIASRVGRRVDESSPMVDARLPDGSRVNAVLPPLTLDSPVLSIRRFGEAFTPDAMLANSTLTPEILNFLAAAVAAKTNILISGGTGAGKTTLLNVLSQYIPRSERLVTIEDAAELKLRQPHVVRMETRSANLEGEGQVTQRDLLRNALRMRPDRIILGEARGPEAVDMLQAMNTGHEGSLTTVHANDARDALSRLELMIGLAGVDLPAGVTRGYIASAFSLIVHVSRLAGGARRVTRVAELRGLKGDKYRVRDIFRFEQTGVVDGDAVGSFRATGYAPTKLLDRLAAAGKGVDGRLFDDRPLLEILPTAGDNGFPDDVAPDIELTREVEGE</sequence>
<proteinExistence type="inferred from homology"/>
<dbReference type="OrthoDB" id="9810761at2"/>
<feature type="domain" description="Bacterial type II secretion system protein E" evidence="2">
    <location>
        <begin position="74"/>
        <end position="346"/>
    </location>
</feature>
<dbReference type="CDD" id="cd01130">
    <property type="entry name" value="VirB11-like_ATPase"/>
    <property type="match status" value="1"/>
</dbReference>
<dbReference type="EMBL" id="CP036273">
    <property type="protein sequence ID" value="QDU24295.1"/>
    <property type="molecule type" value="Genomic_DNA"/>
</dbReference>
<dbReference type="InterPro" id="IPR050921">
    <property type="entry name" value="T4SS_GSP_E_ATPase"/>
</dbReference>
<evidence type="ECO:0000259" key="2">
    <source>
        <dbReference type="Pfam" id="PF00437"/>
    </source>
</evidence>
<dbReference type="InterPro" id="IPR001482">
    <property type="entry name" value="T2SS/T4SS_dom"/>
</dbReference>
<protein>
    <submittedName>
        <fullName evidence="3">Conjugal transfer protein</fullName>
    </submittedName>
</protein>
<name>A0A517Y3C9_9BACT</name>
<comment type="similarity">
    <text evidence="1">Belongs to the GSP E family.</text>
</comment>
<dbReference type="GO" id="GO:0016887">
    <property type="term" value="F:ATP hydrolysis activity"/>
    <property type="evidence" value="ECO:0007669"/>
    <property type="project" value="InterPro"/>
</dbReference>
<evidence type="ECO:0000256" key="1">
    <source>
        <dbReference type="ARBA" id="ARBA00006611"/>
    </source>
</evidence>
<reference evidence="3 4" key="1">
    <citation type="submission" date="2019-02" db="EMBL/GenBank/DDBJ databases">
        <title>Deep-cultivation of Planctomycetes and their phenomic and genomic characterization uncovers novel biology.</title>
        <authorList>
            <person name="Wiegand S."/>
            <person name="Jogler M."/>
            <person name="Boedeker C."/>
            <person name="Pinto D."/>
            <person name="Vollmers J."/>
            <person name="Rivas-Marin E."/>
            <person name="Kohn T."/>
            <person name="Peeters S.H."/>
            <person name="Heuer A."/>
            <person name="Rast P."/>
            <person name="Oberbeckmann S."/>
            <person name="Bunk B."/>
            <person name="Jeske O."/>
            <person name="Meyerdierks A."/>
            <person name="Storesund J.E."/>
            <person name="Kallscheuer N."/>
            <person name="Luecker S."/>
            <person name="Lage O.M."/>
            <person name="Pohl T."/>
            <person name="Merkel B.J."/>
            <person name="Hornburger P."/>
            <person name="Mueller R.-W."/>
            <person name="Bruemmer F."/>
            <person name="Labrenz M."/>
            <person name="Spormann A.M."/>
            <person name="Op den Camp H."/>
            <person name="Overmann J."/>
            <person name="Amann R."/>
            <person name="Jetten M.S.M."/>
            <person name="Mascher T."/>
            <person name="Medema M.H."/>
            <person name="Devos D.P."/>
            <person name="Kaster A.-K."/>
            <person name="Ovreas L."/>
            <person name="Rohde M."/>
            <person name="Galperin M.Y."/>
            <person name="Jogler C."/>
        </authorList>
    </citation>
    <scope>NUCLEOTIDE SEQUENCE [LARGE SCALE GENOMIC DNA]</scope>
    <source>
        <strain evidence="3 4">ETA_A1</strain>
    </source>
</reference>
<accession>A0A517Y3C9</accession>
<dbReference type="PANTHER" id="PTHR30486">
    <property type="entry name" value="TWITCHING MOTILITY PROTEIN PILT"/>
    <property type="match status" value="1"/>
</dbReference>
<dbReference type="Proteomes" id="UP000319576">
    <property type="component" value="Chromosome"/>
</dbReference>
<dbReference type="InterPro" id="IPR027417">
    <property type="entry name" value="P-loop_NTPase"/>
</dbReference>
<dbReference type="PANTHER" id="PTHR30486:SF15">
    <property type="entry name" value="TYPE II_IV SECRETION SYSTEM ATPASE"/>
    <property type="match status" value="1"/>
</dbReference>
<dbReference type="SUPFAM" id="SSF52540">
    <property type="entry name" value="P-loop containing nucleoside triphosphate hydrolases"/>
    <property type="match status" value="1"/>
</dbReference>
<dbReference type="Pfam" id="PF00437">
    <property type="entry name" value="T2SSE"/>
    <property type="match status" value="1"/>
</dbReference>
<dbReference type="Gene3D" id="3.30.450.380">
    <property type="match status" value="1"/>
</dbReference>
<dbReference type="KEGG" id="uli:ETAA1_63090"/>
<dbReference type="RefSeq" id="WP_145244460.1">
    <property type="nucleotide sequence ID" value="NZ_CP036273.1"/>
</dbReference>